<accession>A0A7F5R076</accession>
<evidence type="ECO:0000259" key="2">
    <source>
        <dbReference type="PROSITE" id="PS50011"/>
    </source>
</evidence>
<keyword evidence="4" id="KW-0808">Transferase</keyword>
<dbReference type="OrthoDB" id="248923at2759"/>
<name>A0A7F5R076_AGRPL</name>
<dbReference type="AlphaFoldDB" id="A0A7F5R076"/>
<dbReference type="Gene3D" id="1.10.510.10">
    <property type="entry name" value="Transferase(Phosphotransferase) domain 1"/>
    <property type="match status" value="1"/>
</dbReference>
<reference evidence="4" key="1">
    <citation type="submission" date="2025-08" db="UniProtKB">
        <authorList>
            <consortium name="RefSeq"/>
        </authorList>
    </citation>
    <scope>IDENTIFICATION</scope>
    <source>
        <tissue evidence="4">Entire body</tissue>
    </source>
</reference>
<dbReference type="InterPro" id="IPR000719">
    <property type="entry name" value="Prot_kinase_dom"/>
</dbReference>
<evidence type="ECO:0000313" key="3">
    <source>
        <dbReference type="Proteomes" id="UP000192223"/>
    </source>
</evidence>
<gene>
    <name evidence="4" type="primary">LOC112904643</name>
</gene>
<feature type="domain" description="Protein kinase" evidence="2">
    <location>
        <begin position="1"/>
        <end position="107"/>
    </location>
</feature>
<dbReference type="GO" id="GO:0005524">
    <property type="term" value="F:ATP binding"/>
    <property type="evidence" value="ECO:0007669"/>
    <property type="project" value="InterPro"/>
</dbReference>
<dbReference type="GO" id="GO:0004674">
    <property type="term" value="F:protein serine/threonine kinase activity"/>
    <property type="evidence" value="ECO:0007669"/>
    <property type="project" value="TreeGrafter"/>
</dbReference>
<evidence type="ECO:0000256" key="1">
    <source>
        <dbReference type="ARBA" id="ARBA00022741"/>
    </source>
</evidence>
<dbReference type="KEGG" id="apln:112904643"/>
<keyword evidence="3" id="KW-1185">Reference proteome</keyword>
<dbReference type="GO" id="GO:0005737">
    <property type="term" value="C:cytoplasm"/>
    <property type="evidence" value="ECO:0007669"/>
    <property type="project" value="TreeGrafter"/>
</dbReference>
<dbReference type="SUPFAM" id="SSF56112">
    <property type="entry name" value="Protein kinase-like (PK-like)"/>
    <property type="match status" value="1"/>
</dbReference>
<dbReference type="PANTHER" id="PTHR22967">
    <property type="entry name" value="SERINE/THREONINE PROTEIN KINASE"/>
    <property type="match status" value="1"/>
</dbReference>
<dbReference type="InterPro" id="IPR011009">
    <property type="entry name" value="Kinase-like_dom_sf"/>
</dbReference>
<dbReference type="PANTHER" id="PTHR22967:SF92">
    <property type="entry name" value="LD17053P"/>
    <property type="match status" value="1"/>
</dbReference>
<keyword evidence="4" id="KW-0418">Kinase</keyword>
<dbReference type="PROSITE" id="PS50011">
    <property type="entry name" value="PROTEIN_KINASE_DOM"/>
    <property type="match status" value="1"/>
</dbReference>
<dbReference type="RefSeq" id="XP_025831011.1">
    <property type="nucleotide sequence ID" value="XM_025975226.1"/>
</dbReference>
<dbReference type="Proteomes" id="UP000192223">
    <property type="component" value="Unplaced"/>
</dbReference>
<protein>
    <submittedName>
        <fullName evidence="4">Serine/threonine-protein kinase 16</fullName>
    </submittedName>
</protein>
<dbReference type="InParanoid" id="A0A7F5R076"/>
<sequence length="114" mass="12738">MNALGLSIIAKLGCICSRETLDTSTGKTDIWSLGCLLYAMCYFKSPYDIVYERGDSVALAVLSGTVSFPEGSPYPENIHNLILFMLKIDYNERPYIHAVIEKLDDVINQVENKV</sequence>
<proteinExistence type="predicted"/>
<dbReference type="GeneID" id="112904643"/>
<keyword evidence="1" id="KW-0547">Nucleotide-binding</keyword>
<evidence type="ECO:0000313" key="4">
    <source>
        <dbReference type="RefSeq" id="XP_025831011.1"/>
    </source>
</evidence>
<organism evidence="3 4">
    <name type="scientific">Agrilus planipennis</name>
    <name type="common">Emerald ash borer</name>
    <name type="synonym">Agrilus marcopoli</name>
    <dbReference type="NCBI Taxonomy" id="224129"/>
    <lineage>
        <taxon>Eukaryota</taxon>
        <taxon>Metazoa</taxon>
        <taxon>Ecdysozoa</taxon>
        <taxon>Arthropoda</taxon>
        <taxon>Hexapoda</taxon>
        <taxon>Insecta</taxon>
        <taxon>Pterygota</taxon>
        <taxon>Neoptera</taxon>
        <taxon>Endopterygota</taxon>
        <taxon>Coleoptera</taxon>
        <taxon>Polyphaga</taxon>
        <taxon>Elateriformia</taxon>
        <taxon>Buprestoidea</taxon>
        <taxon>Buprestidae</taxon>
        <taxon>Agrilinae</taxon>
        <taxon>Agrilus</taxon>
    </lineage>
</organism>